<feature type="compositionally biased region" description="Basic and acidic residues" evidence="1">
    <location>
        <begin position="1"/>
        <end position="12"/>
    </location>
</feature>
<protein>
    <recommendedName>
        <fullName evidence="2">ABC transporter domain-containing protein</fullName>
    </recommendedName>
</protein>
<accession>A0A1B0BHW1</accession>
<dbReference type="Gene3D" id="3.40.50.300">
    <property type="entry name" value="P-loop containing nucleotide triphosphate hydrolases"/>
    <property type="match status" value="1"/>
</dbReference>
<reference evidence="3" key="2">
    <citation type="submission" date="2020-05" db="UniProtKB">
        <authorList>
            <consortium name="EnsemblMetazoa"/>
        </authorList>
    </citation>
    <scope>IDENTIFICATION</scope>
    <source>
        <strain evidence="3">IAEA</strain>
    </source>
</reference>
<evidence type="ECO:0000313" key="4">
    <source>
        <dbReference type="Proteomes" id="UP000092460"/>
    </source>
</evidence>
<name>A0A1B0BHW1_9MUSC</name>
<evidence type="ECO:0000256" key="1">
    <source>
        <dbReference type="SAM" id="MobiDB-lite"/>
    </source>
</evidence>
<proteinExistence type="predicted"/>
<evidence type="ECO:0000313" key="3">
    <source>
        <dbReference type="EnsemblMetazoa" id="GPPI030642-PA"/>
    </source>
</evidence>
<dbReference type="InterPro" id="IPR003439">
    <property type="entry name" value="ABC_transporter-like_ATP-bd"/>
</dbReference>
<feature type="region of interest" description="Disordered" evidence="1">
    <location>
        <begin position="1"/>
        <end position="25"/>
    </location>
</feature>
<dbReference type="VEuPathDB" id="VectorBase:GPPI030642"/>
<dbReference type="SUPFAM" id="SSF52540">
    <property type="entry name" value="P-loop containing nucleoside triphosphate hydrolases"/>
    <property type="match status" value="1"/>
</dbReference>
<sequence>MGANEHDARFTDSETGTDNCNSDKTNKHFKISQAKSTQRFGYMPQETALYDGFTIKKTLFSWKRSMKNLSGGQQRRELFAVALMHDPELLIFDEPTVGVDPLHALAYHGKTFDGC</sequence>
<evidence type="ECO:0000259" key="2">
    <source>
        <dbReference type="Pfam" id="PF00005"/>
    </source>
</evidence>
<feature type="compositionally biased region" description="Polar residues" evidence="1">
    <location>
        <begin position="13"/>
        <end position="23"/>
    </location>
</feature>
<organism evidence="3 4">
    <name type="scientific">Glossina palpalis gambiensis</name>
    <dbReference type="NCBI Taxonomy" id="67801"/>
    <lineage>
        <taxon>Eukaryota</taxon>
        <taxon>Metazoa</taxon>
        <taxon>Ecdysozoa</taxon>
        <taxon>Arthropoda</taxon>
        <taxon>Hexapoda</taxon>
        <taxon>Insecta</taxon>
        <taxon>Pterygota</taxon>
        <taxon>Neoptera</taxon>
        <taxon>Endopterygota</taxon>
        <taxon>Diptera</taxon>
        <taxon>Brachycera</taxon>
        <taxon>Muscomorpha</taxon>
        <taxon>Hippoboscoidea</taxon>
        <taxon>Glossinidae</taxon>
        <taxon>Glossina</taxon>
    </lineage>
</organism>
<dbReference type="InterPro" id="IPR027417">
    <property type="entry name" value="P-loop_NTPase"/>
</dbReference>
<dbReference type="GO" id="GO:0005524">
    <property type="term" value="F:ATP binding"/>
    <property type="evidence" value="ECO:0007669"/>
    <property type="project" value="InterPro"/>
</dbReference>
<dbReference type="EnsemblMetazoa" id="GPPI030642-RA">
    <property type="protein sequence ID" value="GPPI030642-PA"/>
    <property type="gene ID" value="GPPI030642"/>
</dbReference>
<dbReference type="AlphaFoldDB" id="A0A1B0BHW1"/>
<keyword evidence="4" id="KW-1185">Reference proteome</keyword>
<dbReference type="EMBL" id="JXJN01014615">
    <property type="status" value="NOT_ANNOTATED_CDS"/>
    <property type="molecule type" value="Genomic_DNA"/>
</dbReference>
<reference evidence="4" key="1">
    <citation type="submission" date="2015-01" db="EMBL/GenBank/DDBJ databases">
        <authorList>
            <person name="Aksoy S."/>
            <person name="Warren W."/>
            <person name="Wilson R.K."/>
        </authorList>
    </citation>
    <scope>NUCLEOTIDE SEQUENCE [LARGE SCALE GENOMIC DNA]</scope>
    <source>
        <strain evidence="4">IAEA</strain>
    </source>
</reference>
<dbReference type="GO" id="GO:0016887">
    <property type="term" value="F:ATP hydrolysis activity"/>
    <property type="evidence" value="ECO:0007669"/>
    <property type="project" value="InterPro"/>
</dbReference>
<dbReference type="STRING" id="67801.A0A1B0BHW1"/>
<feature type="domain" description="ABC transporter" evidence="2">
    <location>
        <begin position="63"/>
        <end position="96"/>
    </location>
</feature>
<dbReference type="PANTHER" id="PTHR43038">
    <property type="entry name" value="ATP-BINDING CASSETTE, SUB-FAMILY H, MEMBER 1"/>
    <property type="match status" value="1"/>
</dbReference>
<dbReference type="Proteomes" id="UP000092460">
    <property type="component" value="Unassembled WGS sequence"/>
</dbReference>
<dbReference type="PANTHER" id="PTHR43038:SF3">
    <property type="entry name" value="ABC TRANSPORTER G FAMILY MEMBER 20 ISOFORM X1"/>
    <property type="match status" value="1"/>
</dbReference>
<dbReference type="Pfam" id="PF00005">
    <property type="entry name" value="ABC_tran"/>
    <property type="match status" value="1"/>
</dbReference>